<evidence type="ECO:0000313" key="3">
    <source>
        <dbReference type="Proteomes" id="UP001240171"/>
    </source>
</evidence>
<protein>
    <submittedName>
        <fullName evidence="2">DUF1405 domain-containing protein</fullName>
    </submittedName>
</protein>
<feature type="transmembrane region" description="Helical" evidence="1">
    <location>
        <begin position="182"/>
        <end position="203"/>
    </location>
</feature>
<dbReference type="PANTHER" id="PTHR40042:SF1">
    <property type="entry name" value="DUF1405 DOMAIN-CONTAINING PROTEIN"/>
    <property type="match status" value="1"/>
</dbReference>
<evidence type="ECO:0000313" key="2">
    <source>
        <dbReference type="EMBL" id="MDO7905046.1"/>
    </source>
</evidence>
<reference evidence="2 3" key="1">
    <citation type="submission" date="2023-07" db="EMBL/GenBank/DDBJ databases">
        <title>Paenibacillus sp. JX-17 nov. isolated from soil.</title>
        <authorList>
            <person name="Wan Y."/>
            <person name="Liu B."/>
        </authorList>
    </citation>
    <scope>NUCLEOTIDE SEQUENCE [LARGE SCALE GENOMIC DNA]</scope>
    <source>
        <strain evidence="2 3">JX-17</strain>
    </source>
</reference>
<comment type="caution">
    <text evidence="2">The sequence shown here is derived from an EMBL/GenBank/DDBJ whole genome shotgun (WGS) entry which is preliminary data.</text>
</comment>
<name>A0ABT9C715_9BACL</name>
<dbReference type="PANTHER" id="PTHR40042">
    <property type="entry name" value="HYPOTHETICAL MEMBRANE SPANNING PROTEIN"/>
    <property type="match status" value="1"/>
</dbReference>
<feature type="transmembrane region" description="Helical" evidence="1">
    <location>
        <begin position="48"/>
        <end position="75"/>
    </location>
</feature>
<feature type="transmembrane region" description="Helical" evidence="1">
    <location>
        <begin position="146"/>
        <end position="162"/>
    </location>
</feature>
<dbReference type="Pfam" id="PF07187">
    <property type="entry name" value="DUF1405"/>
    <property type="match status" value="1"/>
</dbReference>
<evidence type="ECO:0000256" key="1">
    <source>
        <dbReference type="SAM" id="Phobius"/>
    </source>
</evidence>
<keyword evidence="1" id="KW-0472">Membrane</keyword>
<dbReference type="InterPro" id="IPR009845">
    <property type="entry name" value="DUF1405"/>
</dbReference>
<organism evidence="2 3">
    <name type="scientific">Paenibacillus lacisoli</name>
    <dbReference type="NCBI Taxonomy" id="3064525"/>
    <lineage>
        <taxon>Bacteria</taxon>
        <taxon>Bacillati</taxon>
        <taxon>Bacillota</taxon>
        <taxon>Bacilli</taxon>
        <taxon>Bacillales</taxon>
        <taxon>Paenibacillaceae</taxon>
        <taxon>Paenibacillus</taxon>
    </lineage>
</organism>
<keyword evidence="1" id="KW-1133">Transmembrane helix</keyword>
<feature type="transmembrane region" description="Helical" evidence="1">
    <location>
        <begin position="17"/>
        <end position="36"/>
    </location>
</feature>
<feature type="transmembrane region" description="Helical" evidence="1">
    <location>
        <begin position="87"/>
        <end position="110"/>
    </location>
</feature>
<keyword evidence="3" id="KW-1185">Reference proteome</keyword>
<accession>A0ABT9C715</accession>
<dbReference type="RefSeq" id="WP_305022232.1">
    <property type="nucleotide sequence ID" value="NZ_JAUQTB010000001.1"/>
</dbReference>
<dbReference type="Proteomes" id="UP001240171">
    <property type="component" value="Unassembled WGS sequence"/>
</dbReference>
<proteinExistence type="predicted"/>
<keyword evidence="1" id="KW-0812">Transmembrane</keyword>
<dbReference type="EMBL" id="JAUQTB010000001">
    <property type="protein sequence ID" value="MDO7905046.1"/>
    <property type="molecule type" value="Genomic_DNA"/>
</dbReference>
<sequence>MSISFFWSRAFLTKRSFLWLLLICNLIGTVYGYYWYGGQLEYTLDNYAPWLLVFVPDSPTASLFFTIAIGFLLFPPSGRLGSGFRQIIEALAVVTSVKYGIWASAIIFAGAAQGEPLIWQDWMLVCSHTIMAVEALVYVRFFLMKPWALLVGAAWTFLNDTIDYTYGVFPFLPQPLYDHVTWIRNGTIMLTLFSVLAGWAAVFQARRSSNRGSLDHEF</sequence>
<gene>
    <name evidence="2" type="ORF">Q5741_01300</name>
</gene>